<accession>A0ACD5WDW7</accession>
<reference evidence="1" key="1">
    <citation type="submission" date="2021-05" db="EMBL/GenBank/DDBJ databases">
        <authorList>
            <person name="Scholz U."/>
            <person name="Mascher M."/>
            <person name="Fiebig A."/>
        </authorList>
    </citation>
    <scope>NUCLEOTIDE SEQUENCE [LARGE SCALE GENOMIC DNA]</scope>
</reference>
<reference evidence="1" key="2">
    <citation type="submission" date="2025-09" db="UniProtKB">
        <authorList>
            <consortium name="EnsemblPlants"/>
        </authorList>
    </citation>
    <scope>IDENTIFICATION</scope>
</reference>
<keyword evidence="2" id="KW-1185">Reference proteome</keyword>
<evidence type="ECO:0000313" key="2">
    <source>
        <dbReference type="Proteomes" id="UP001732700"/>
    </source>
</evidence>
<evidence type="ECO:0000313" key="1">
    <source>
        <dbReference type="EnsemblPlants" id="AVESA.00010b.r2.4AG0603360.1.CDS.1"/>
    </source>
</evidence>
<organism evidence="1 2">
    <name type="scientific">Avena sativa</name>
    <name type="common">Oat</name>
    <dbReference type="NCBI Taxonomy" id="4498"/>
    <lineage>
        <taxon>Eukaryota</taxon>
        <taxon>Viridiplantae</taxon>
        <taxon>Streptophyta</taxon>
        <taxon>Embryophyta</taxon>
        <taxon>Tracheophyta</taxon>
        <taxon>Spermatophyta</taxon>
        <taxon>Magnoliopsida</taxon>
        <taxon>Liliopsida</taxon>
        <taxon>Poales</taxon>
        <taxon>Poaceae</taxon>
        <taxon>BOP clade</taxon>
        <taxon>Pooideae</taxon>
        <taxon>Poodae</taxon>
        <taxon>Poeae</taxon>
        <taxon>Poeae Chloroplast Group 1 (Aveneae type)</taxon>
        <taxon>Aveninae</taxon>
        <taxon>Avena</taxon>
    </lineage>
</organism>
<dbReference type="Proteomes" id="UP001732700">
    <property type="component" value="Chromosome 4A"/>
</dbReference>
<name>A0ACD5WDW7_AVESA</name>
<sequence>MALIREKRLPQLHLSVPVPTRAAGQRPNPTFAPAPTPTPNAKRASTPTALSSQFRVADFEKLAVLGRGNGGTVYKVRHRETCALYALKVQHYGNPAAAAEADILSRTASPFVVRCHSVLPAAASGDIAMLLELVDGGSLDSIRSRLQGAFPEAALAEVAAQTLSGLAYLHARRTVHLDIKPANLLASKAGEVKVADFGIAKVLSRAGEQCTSYVGTTAYMSPERFDPEAHGGHYDP</sequence>
<proteinExistence type="predicted"/>
<dbReference type="EnsemblPlants" id="AVESA.00010b.r2.4AG0603360.1">
    <property type="protein sequence ID" value="AVESA.00010b.r2.4AG0603360.1.CDS.1"/>
    <property type="gene ID" value="AVESA.00010b.r2.4AG0603360"/>
</dbReference>
<protein>
    <submittedName>
        <fullName evidence="1">Uncharacterized protein</fullName>
    </submittedName>
</protein>